<reference evidence="2" key="2">
    <citation type="submission" date="2015-01" db="EMBL/GenBank/DDBJ databases">
        <title>Evolutionary Origins and Diversification of the Mycorrhizal Mutualists.</title>
        <authorList>
            <consortium name="DOE Joint Genome Institute"/>
            <consortium name="Mycorrhizal Genomics Consortium"/>
            <person name="Kohler A."/>
            <person name="Kuo A."/>
            <person name="Nagy L.G."/>
            <person name="Floudas D."/>
            <person name="Copeland A."/>
            <person name="Barry K.W."/>
            <person name="Cichocki N."/>
            <person name="Veneault-Fourrey C."/>
            <person name="LaButti K."/>
            <person name="Lindquist E.A."/>
            <person name="Lipzen A."/>
            <person name="Lundell T."/>
            <person name="Morin E."/>
            <person name="Murat C."/>
            <person name="Riley R."/>
            <person name="Ohm R."/>
            <person name="Sun H."/>
            <person name="Tunlid A."/>
            <person name="Henrissat B."/>
            <person name="Grigoriev I.V."/>
            <person name="Hibbett D.S."/>
            <person name="Martin F."/>
        </authorList>
    </citation>
    <scope>NUCLEOTIDE SEQUENCE [LARGE SCALE GENOMIC DNA]</scope>
    <source>
        <strain evidence="2">ATCC 200175</strain>
    </source>
</reference>
<keyword evidence="2" id="KW-1185">Reference proteome</keyword>
<proteinExistence type="predicted"/>
<gene>
    <name evidence="1" type="ORF">PAXINDRAFT_100910</name>
</gene>
<dbReference type="Proteomes" id="UP000053647">
    <property type="component" value="Unassembled WGS sequence"/>
</dbReference>
<sequence>MRWVFRKNVFYLMNNGVVTGGVGTREYLLNRLRISGASNTDFHFKDNYTEALPIGTDPFGLMAHGLEPI</sequence>
<reference evidence="1 2" key="1">
    <citation type="submission" date="2014-06" db="EMBL/GenBank/DDBJ databases">
        <authorList>
            <consortium name="DOE Joint Genome Institute"/>
            <person name="Kuo A."/>
            <person name="Kohler A."/>
            <person name="Nagy L.G."/>
            <person name="Floudas D."/>
            <person name="Copeland A."/>
            <person name="Barry K.W."/>
            <person name="Cichocki N."/>
            <person name="Veneault-Fourrey C."/>
            <person name="LaButti K."/>
            <person name="Lindquist E.A."/>
            <person name="Lipzen A."/>
            <person name="Lundell T."/>
            <person name="Morin E."/>
            <person name="Murat C."/>
            <person name="Sun H."/>
            <person name="Tunlid A."/>
            <person name="Henrissat B."/>
            <person name="Grigoriev I.V."/>
            <person name="Hibbett D.S."/>
            <person name="Martin F."/>
            <person name="Nordberg H.P."/>
            <person name="Cantor M.N."/>
            <person name="Hua S.X."/>
        </authorList>
    </citation>
    <scope>NUCLEOTIDE SEQUENCE [LARGE SCALE GENOMIC DNA]</scope>
    <source>
        <strain evidence="1 2">ATCC 200175</strain>
    </source>
</reference>
<evidence type="ECO:0000313" key="1">
    <source>
        <dbReference type="EMBL" id="KIJ13106.1"/>
    </source>
</evidence>
<accession>A0A0C9U0T5</accession>
<dbReference type="HOGENOM" id="CLU_2776656_0_0_1"/>
<protein>
    <submittedName>
        <fullName evidence="1">Uncharacterized protein</fullName>
    </submittedName>
</protein>
<dbReference type="EMBL" id="KN819356">
    <property type="protein sequence ID" value="KIJ13106.1"/>
    <property type="molecule type" value="Genomic_DNA"/>
</dbReference>
<organism evidence="1 2">
    <name type="scientific">Paxillus involutus ATCC 200175</name>
    <dbReference type="NCBI Taxonomy" id="664439"/>
    <lineage>
        <taxon>Eukaryota</taxon>
        <taxon>Fungi</taxon>
        <taxon>Dikarya</taxon>
        <taxon>Basidiomycota</taxon>
        <taxon>Agaricomycotina</taxon>
        <taxon>Agaricomycetes</taxon>
        <taxon>Agaricomycetidae</taxon>
        <taxon>Boletales</taxon>
        <taxon>Paxilineae</taxon>
        <taxon>Paxillaceae</taxon>
        <taxon>Paxillus</taxon>
    </lineage>
</organism>
<dbReference type="AlphaFoldDB" id="A0A0C9U0T5"/>
<name>A0A0C9U0T5_PAXIN</name>
<evidence type="ECO:0000313" key="2">
    <source>
        <dbReference type="Proteomes" id="UP000053647"/>
    </source>
</evidence>